<organism evidence="13 14">
    <name type="scientific">Nematostella vectensis</name>
    <name type="common">Starlet sea anemone</name>
    <dbReference type="NCBI Taxonomy" id="45351"/>
    <lineage>
        <taxon>Eukaryota</taxon>
        <taxon>Metazoa</taxon>
        <taxon>Cnidaria</taxon>
        <taxon>Anthozoa</taxon>
        <taxon>Hexacorallia</taxon>
        <taxon>Actiniaria</taxon>
        <taxon>Edwardsiidae</taxon>
        <taxon>Nematostella</taxon>
    </lineage>
</organism>
<feature type="transmembrane region" description="Helical" evidence="11">
    <location>
        <begin position="236"/>
        <end position="264"/>
    </location>
</feature>
<dbReference type="PROSITE" id="PS00237">
    <property type="entry name" value="G_PROTEIN_RECEP_F1_1"/>
    <property type="match status" value="1"/>
</dbReference>
<feature type="transmembrane region" description="Helical" evidence="11">
    <location>
        <begin position="6"/>
        <end position="30"/>
    </location>
</feature>
<dbReference type="PhylomeDB" id="A7SJT8"/>
<dbReference type="STRING" id="45351.A7SJT8"/>
<keyword evidence="5 10" id="KW-0297">G-protein coupled receptor</keyword>
<dbReference type="eggNOG" id="KOG3656">
    <property type="taxonomic scope" value="Eukaryota"/>
</dbReference>
<evidence type="ECO:0000256" key="4">
    <source>
        <dbReference type="ARBA" id="ARBA00022989"/>
    </source>
</evidence>
<protein>
    <recommendedName>
        <fullName evidence="12">G-protein coupled receptors family 1 profile domain-containing protein</fullName>
    </recommendedName>
</protein>
<dbReference type="SMART" id="SM01381">
    <property type="entry name" value="7TM_GPCR_Srsx"/>
    <property type="match status" value="1"/>
</dbReference>
<dbReference type="CDD" id="cd00637">
    <property type="entry name" value="7tm_classA_rhodopsin-like"/>
    <property type="match status" value="1"/>
</dbReference>
<evidence type="ECO:0000313" key="14">
    <source>
        <dbReference type="Proteomes" id="UP000001593"/>
    </source>
</evidence>
<dbReference type="InterPro" id="IPR017452">
    <property type="entry name" value="GPCR_Rhodpsn_7TM"/>
</dbReference>
<dbReference type="InParanoid" id="A7SJT8"/>
<keyword evidence="9 10" id="KW-0807">Transducer</keyword>
<evidence type="ECO:0000256" key="5">
    <source>
        <dbReference type="ARBA" id="ARBA00023040"/>
    </source>
</evidence>
<gene>
    <name evidence="13" type="ORF">NEMVEDRAFT_v1g120918</name>
</gene>
<dbReference type="SUPFAM" id="SSF81321">
    <property type="entry name" value="Family A G protein-coupled receptor-like"/>
    <property type="match status" value="1"/>
</dbReference>
<evidence type="ECO:0000256" key="8">
    <source>
        <dbReference type="ARBA" id="ARBA00023180"/>
    </source>
</evidence>
<reference evidence="13 14" key="1">
    <citation type="journal article" date="2007" name="Science">
        <title>Sea anemone genome reveals ancestral eumetazoan gene repertoire and genomic organization.</title>
        <authorList>
            <person name="Putnam N.H."/>
            <person name="Srivastava M."/>
            <person name="Hellsten U."/>
            <person name="Dirks B."/>
            <person name="Chapman J."/>
            <person name="Salamov A."/>
            <person name="Terry A."/>
            <person name="Shapiro H."/>
            <person name="Lindquist E."/>
            <person name="Kapitonov V.V."/>
            <person name="Jurka J."/>
            <person name="Genikhovich G."/>
            <person name="Grigoriev I.V."/>
            <person name="Lucas S.M."/>
            <person name="Steele R.E."/>
            <person name="Finnerty J.R."/>
            <person name="Technau U."/>
            <person name="Martindale M.Q."/>
            <person name="Rokhsar D.S."/>
        </authorList>
    </citation>
    <scope>NUCLEOTIDE SEQUENCE [LARGE SCALE GENOMIC DNA]</scope>
    <source>
        <strain evidence="14">CH2 X CH6</strain>
    </source>
</reference>
<keyword evidence="4 11" id="KW-1133">Transmembrane helix</keyword>
<dbReference type="GO" id="GO:0005886">
    <property type="term" value="C:plasma membrane"/>
    <property type="evidence" value="ECO:0000318"/>
    <property type="project" value="GO_Central"/>
</dbReference>
<keyword evidence="3 10" id="KW-0812">Transmembrane</keyword>
<evidence type="ECO:0000313" key="13">
    <source>
        <dbReference type="EMBL" id="EDO35996.1"/>
    </source>
</evidence>
<sequence length="274" mass="30724">NVDTTTLSVFLGLIALIILVANSFVIYLFIRTRSLRTITNACLVSLAVSDLLAGLVAIPMIILSFVLQSPVIRIVMDLASRFIAISTVLHLLVVSLERYVMIVFPMKYHALVTPPRVCAVVTIVWVFSLFVDLIQIVWIVDSEPVTLADVVYSFSSFFGIVVPALCAMAVAYVHIFIVLRKQIQQIKKLHSGRRKSTRSEGRAIMIFASMIAAFIFGWLPYFIIGMLQDLQINVYAVLPTTVIILTLFLRFLSSLANPLLYTFFKTDFQLALKK</sequence>
<dbReference type="OMA" id="WIVDSEP"/>
<evidence type="ECO:0000259" key="12">
    <source>
        <dbReference type="PROSITE" id="PS50262"/>
    </source>
</evidence>
<feature type="transmembrane region" description="Helical" evidence="11">
    <location>
        <begin position="152"/>
        <end position="179"/>
    </location>
</feature>
<keyword evidence="6 11" id="KW-0472">Membrane</keyword>
<dbReference type="AlphaFoldDB" id="A7SJT8"/>
<keyword evidence="14" id="KW-1185">Reference proteome</keyword>
<evidence type="ECO:0000256" key="6">
    <source>
        <dbReference type="ARBA" id="ARBA00023136"/>
    </source>
</evidence>
<dbReference type="InterPro" id="IPR000276">
    <property type="entry name" value="GPCR_Rhodpsn"/>
</dbReference>
<evidence type="ECO:0000256" key="11">
    <source>
        <dbReference type="SAM" id="Phobius"/>
    </source>
</evidence>
<dbReference type="Proteomes" id="UP000001593">
    <property type="component" value="Unassembled WGS sequence"/>
</dbReference>
<dbReference type="GO" id="GO:0007186">
    <property type="term" value="P:G protein-coupled receptor signaling pathway"/>
    <property type="evidence" value="ECO:0000318"/>
    <property type="project" value="GO_Central"/>
</dbReference>
<feature type="domain" description="G-protein coupled receptors family 1 profile" evidence="12">
    <location>
        <begin position="21"/>
        <end position="261"/>
    </location>
</feature>
<keyword evidence="2" id="KW-1003">Cell membrane</keyword>
<feature type="transmembrane region" description="Helical" evidence="11">
    <location>
        <begin position="42"/>
        <end position="66"/>
    </location>
</feature>
<dbReference type="PANTHER" id="PTHR24246:SF27">
    <property type="entry name" value="ADENOSINE RECEPTOR, ISOFORM A"/>
    <property type="match status" value="1"/>
</dbReference>
<name>A7SJT8_NEMVE</name>
<evidence type="ECO:0000256" key="9">
    <source>
        <dbReference type="ARBA" id="ARBA00023224"/>
    </source>
</evidence>
<dbReference type="PRINTS" id="PR00237">
    <property type="entry name" value="GPCRRHODOPSN"/>
</dbReference>
<feature type="transmembrane region" description="Helical" evidence="11">
    <location>
        <begin position="117"/>
        <end position="140"/>
    </location>
</feature>
<accession>A7SJT8</accession>
<evidence type="ECO:0000256" key="7">
    <source>
        <dbReference type="ARBA" id="ARBA00023170"/>
    </source>
</evidence>
<comment type="similarity">
    <text evidence="10">Belongs to the G-protein coupled receptor 1 family.</text>
</comment>
<evidence type="ECO:0000256" key="2">
    <source>
        <dbReference type="ARBA" id="ARBA00022475"/>
    </source>
</evidence>
<dbReference type="PANTHER" id="PTHR24246">
    <property type="entry name" value="OLFACTORY RECEPTOR AND ADENOSINE RECEPTOR"/>
    <property type="match status" value="1"/>
</dbReference>
<dbReference type="GO" id="GO:0001609">
    <property type="term" value="F:G protein-coupled adenosine receptor activity"/>
    <property type="evidence" value="ECO:0000318"/>
    <property type="project" value="GO_Central"/>
</dbReference>
<evidence type="ECO:0000256" key="3">
    <source>
        <dbReference type="ARBA" id="ARBA00022692"/>
    </source>
</evidence>
<feature type="non-terminal residue" evidence="13">
    <location>
        <position position="274"/>
    </location>
</feature>
<feature type="transmembrane region" description="Helical" evidence="11">
    <location>
        <begin position="203"/>
        <end position="224"/>
    </location>
</feature>
<feature type="non-terminal residue" evidence="13">
    <location>
        <position position="1"/>
    </location>
</feature>
<dbReference type="EMBL" id="DS469681">
    <property type="protein sequence ID" value="EDO35996.1"/>
    <property type="molecule type" value="Genomic_DNA"/>
</dbReference>
<dbReference type="Gene3D" id="1.20.1070.10">
    <property type="entry name" value="Rhodopsin 7-helix transmembrane proteins"/>
    <property type="match status" value="1"/>
</dbReference>
<keyword evidence="8" id="KW-0325">Glycoprotein</keyword>
<dbReference type="Pfam" id="PF00001">
    <property type="entry name" value="7tm_1"/>
    <property type="match status" value="1"/>
</dbReference>
<dbReference type="HOGENOM" id="CLU_009579_3_6_1"/>
<evidence type="ECO:0000256" key="1">
    <source>
        <dbReference type="ARBA" id="ARBA00004651"/>
    </source>
</evidence>
<dbReference type="PROSITE" id="PS50262">
    <property type="entry name" value="G_PROTEIN_RECEP_F1_2"/>
    <property type="match status" value="1"/>
</dbReference>
<feature type="transmembrane region" description="Helical" evidence="11">
    <location>
        <begin position="78"/>
        <end position="96"/>
    </location>
</feature>
<evidence type="ECO:0000256" key="10">
    <source>
        <dbReference type="RuleBase" id="RU000688"/>
    </source>
</evidence>
<proteinExistence type="inferred from homology"/>
<keyword evidence="7 10" id="KW-0675">Receptor</keyword>
<comment type="subcellular location">
    <subcellularLocation>
        <location evidence="1">Cell membrane</location>
        <topology evidence="1">Multi-pass membrane protein</topology>
    </subcellularLocation>
</comment>